<dbReference type="OrthoDB" id="2662966at2"/>
<keyword evidence="2" id="KW-1185">Reference proteome</keyword>
<dbReference type="EMBL" id="JMQA01000038">
    <property type="protein sequence ID" value="KFN05791.1"/>
    <property type="molecule type" value="Genomic_DNA"/>
</dbReference>
<evidence type="ECO:0000313" key="1">
    <source>
        <dbReference type="EMBL" id="KFN05791.1"/>
    </source>
</evidence>
<evidence type="ECO:0000313" key="2">
    <source>
        <dbReference type="Proteomes" id="UP000029278"/>
    </source>
</evidence>
<dbReference type="STRING" id="44252.DJ90_235"/>
<name>A0A090ZNP7_PAEMA</name>
<gene>
    <name evidence="1" type="ORF">DJ90_235</name>
</gene>
<sequence>MPFPLWFQDAIKQRVDDASARIERHPDVCKLRAEERTAFNAMFPGIDKMKLPEFMDWEDKHHFRRALENERLYMQGMIDGVQLVVALFNDPLFVSDKPETTSNTSNSDAD</sequence>
<dbReference type="HOGENOM" id="CLU_2370171_0_0_9"/>
<protein>
    <submittedName>
        <fullName evidence="1">Uncharacterized protein</fullName>
    </submittedName>
</protein>
<comment type="caution">
    <text evidence="1">The sequence shown here is derived from an EMBL/GenBank/DDBJ whole genome shotgun (WGS) entry which is preliminary data.</text>
</comment>
<organism evidence="1 2">
    <name type="scientific">Paenibacillus macerans</name>
    <name type="common">Bacillus macerans</name>
    <dbReference type="NCBI Taxonomy" id="44252"/>
    <lineage>
        <taxon>Bacteria</taxon>
        <taxon>Bacillati</taxon>
        <taxon>Bacillota</taxon>
        <taxon>Bacilli</taxon>
        <taxon>Bacillales</taxon>
        <taxon>Paenibacillaceae</taxon>
        <taxon>Paenibacillus</taxon>
    </lineage>
</organism>
<dbReference type="GeneID" id="77009284"/>
<dbReference type="Proteomes" id="UP000029278">
    <property type="component" value="Unassembled WGS sequence"/>
</dbReference>
<dbReference type="AlphaFoldDB" id="A0A090ZNP7"/>
<reference evidence="1 2" key="1">
    <citation type="submission" date="2014-04" db="EMBL/GenBank/DDBJ databases">
        <authorList>
            <person name="Bishop-Lilly K.A."/>
            <person name="Broomall S.M."/>
            <person name="Chain P.S."/>
            <person name="Chertkov O."/>
            <person name="Coyne S.R."/>
            <person name="Daligault H.E."/>
            <person name="Davenport K.W."/>
            <person name="Erkkila T."/>
            <person name="Frey K.G."/>
            <person name="Gibbons H.S."/>
            <person name="Gu W."/>
            <person name="Jaissle J."/>
            <person name="Johnson S.L."/>
            <person name="Koroleva G.I."/>
            <person name="Ladner J.T."/>
            <person name="Lo C.-C."/>
            <person name="Minogue T.D."/>
            <person name="Munk C."/>
            <person name="Palacios G.F."/>
            <person name="Redden C.L."/>
            <person name="Rosenzweig C.N."/>
            <person name="Scholz M.B."/>
            <person name="Teshima H."/>
            <person name="Xu Y."/>
        </authorList>
    </citation>
    <scope>NUCLEOTIDE SEQUENCE [LARGE SCALE GENOMIC DNA]</scope>
    <source>
        <strain evidence="1 2">8244</strain>
    </source>
</reference>
<accession>A0A090ZNP7</accession>
<proteinExistence type="predicted"/>
<dbReference type="RefSeq" id="WP_036625711.1">
    <property type="nucleotide sequence ID" value="NZ_BGML01000002.1"/>
</dbReference>